<gene>
    <name evidence="1" type="ORF">AOT14_16590</name>
</gene>
<dbReference type="Proteomes" id="UP000061010">
    <property type="component" value="Chromosome"/>
</dbReference>
<organism evidence="1 2">
    <name type="scientific">Stenotrophomonas acidaminiphila</name>
    <dbReference type="NCBI Taxonomy" id="128780"/>
    <lineage>
        <taxon>Bacteria</taxon>
        <taxon>Pseudomonadati</taxon>
        <taxon>Pseudomonadota</taxon>
        <taxon>Gammaproteobacteria</taxon>
        <taxon>Lysobacterales</taxon>
        <taxon>Lysobacteraceae</taxon>
        <taxon>Stenotrophomonas</taxon>
    </lineage>
</organism>
<dbReference type="EMBL" id="CP012900">
    <property type="protein sequence ID" value="ALJ28047.1"/>
    <property type="molecule type" value="Genomic_DNA"/>
</dbReference>
<dbReference type="PATRIC" id="fig|128780.6.peg.1663"/>
<reference evidence="1 2" key="1">
    <citation type="journal article" date="2015" name="Genome Announc.">
        <title>Complete Genome Sequencing of Stenotrophomonas acidaminiphila ZAC14D2_NAIMI4_2, a Multidrug-Resistant Strain Isolated from Sediments of a Polluted River in Mexico, Uncovers New Antibiotic Resistance Genes and a Novel Class-II Lasso Peptide Biosynthesis Gene Cluster.</title>
        <authorList>
            <person name="Vinuesa P."/>
            <person name="Ochoa-Sanchez L.E."/>
        </authorList>
    </citation>
    <scope>NUCLEOTIDE SEQUENCE [LARGE SCALE GENOMIC DNA]</scope>
    <source>
        <strain evidence="1 2">ZAC14D2_NAIMI4_2</strain>
    </source>
</reference>
<name>A0A0S1AZ00_9GAMM</name>
<dbReference type="AlphaFoldDB" id="A0A0S1AZ00"/>
<dbReference type="KEGG" id="sacz:AOT14_16590"/>
<keyword evidence="2" id="KW-1185">Reference proteome</keyword>
<evidence type="ECO:0000313" key="1">
    <source>
        <dbReference type="EMBL" id="ALJ28047.1"/>
    </source>
</evidence>
<proteinExistence type="predicted"/>
<accession>A0A0S1AZ00</accession>
<evidence type="ECO:0000313" key="2">
    <source>
        <dbReference type="Proteomes" id="UP000061010"/>
    </source>
</evidence>
<protein>
    <submittedName>
        <fullName evidence="1">Membrane protein</fullName>
    </submittedName>
</protein>
<sequence length="115" mass="12571">MCLLGLLAAVALVNCGLPRTVAWPVAVLAAGRGLAQARRGLRQPARRLRVPLPPAAADVDGSAIQALELLERGPLLVLRWRGDGRRGHLLFWPDTLPRARRRELRLAVRAHAVSR</sequence>